<dbReference type="SUPFAM" id="SSF55729">
    <property type="entry name" value="Acyl-CoA N-acyltransferases (Nat)"/>
    <property type="match status" value="1"/>
</dbReference>
<reference evidence="2 3" key="1">
    <citation type="journal article" date="2021" name="Nat. Commun.">
        <title>Genetic determinants of endophytism in the Arabidopsis root mycobiome.</title>
        <authorList>
            <person name="Mesny F."/>
            <person name="Miyauchi S."/>
            <person name="Thiergart T."/>
            <person name="Pickel B."/>
            <person name="Atanasova L."/>
            <person name="Karlsson M."/>
            <person name="Huettel B."/>
            <person name="Barry K.W."/>
            <person name="Haridas S."/>
            <person name="Chen C."/>
            <person name="Bauer D."/>
            <person name="Andreopoulos W."/>
            <person name="Pangilinan J."/>
            <person name="LaButti K."/>
            <person name="Riley R."/>
            <person name="Lipzen A."/>
            <person name="Clum A."/>
            <person name="Drula E."/>
            <person name="Henrissat B."/>
            <person name="Kohler A."/>
            <person name="Grigoriev I.V."/>
            <person name="Martin F.M."/>
            <person name="Hacquard S."/>
        </authorList>
    </citation>
    <scope>NUCLEOTIDE SEQUENCE [LARGE SCALE GENOMIC DNA]</scope>
    <source>
        <strain evidence="2 3">MPI-CAGE-CH-0241</strain>
    </source>
</reference>
<sequence length="252" mass="28238">MAAKQPIEVRLNRKDSEWAQKLPHAADIIVPAFYNDPLFAWMFLEDSDEARHKKLWLMIRSVIRSAVECGGFVLDAREWGSAMCVSEPGQKYDGLRTIWKSDGVSATIAGGLKPTFRLLVSYLGSVDKVKARVLPGSKLRDCFYVLITATKADSRKQGLNSAMTERLLEEARKVNKPVWLEATTKYSAQQFTRFGFETVDEITVGKGQVNAKGEKQAGGEGVTVTGMIWWPEKNQRQQKIEEGEGNGEHTRN</sequence>
<dbReference type="AlphaFoldDB" id="A0A9P8W516"/>
<gene>
    <name evidence="2" type="ORF">B0T10DRAFT_300316</name>
</gene>
<dbReference type="Proteomes" id="UP000777438">
    <property type="component" value="Unassembled WGS sequence"/>
</dbReference>
<dbReference type="EMBL" id="JAGPYM010000008">
    <property type="protein sequence ID" value="KAH6891029.1"/>
    <property type="molecule type" value="Genomic_DNA"/>
</dbReference>
<evidence type="ECO:0000256" key="1">
    <source>
        <dbReference type="SAM" id="MobiDB-lite"/>
    </source>
</evidence>
<dbReference type="OrthoDB" id="544277at2759"/>
<comment type="caution">
    <text evidence="2">The sequence shown here is derived from an EMBL/GenBank/DDBJ whole genome shotgun (WGS) entry which is preliminary data.</text>
</comment>
<name>A0A9P8W516_9HYPO</name>
<dbReference type="InterPro" id="IPR016181">
    <property type="entry name" value="Acyl_CoA_acyltransferase"/>
</dbReference>
<dbReference type="InterPro" id="IPR052523">
    <property type="entry name" value="Trichothecene_AcTrans"/>
</dbReference>
<feature type="region of interest" description="Disordered" evidence="1">
    <location>
        <begin position="233"/>
        <end position="252"/>
    </location>
</feature>
<evidence type="ECO:0000313" key="3">
    <source>
        <dbReference type="Proteomes" id="UP000777438"/>
    </source>
</evidence>
<accession>A0A9P8W516</accession>
<evidence type="ECO:0000313" key="2">
    <source>
        <dbReference type="EMBL" id="KAH6891029.1"/>
    </source>
</evidence>
<proteinExistence type="predicted"/>
<dbReference type="Gene3D" id="3.40.630.30">
    <property type="match status" value="1"/>
</dbReference>
<dbReference type="PANTHER" id="PTHR42791:SF1">
    <property type="entry name" value="N-ACETYLTRANSFERASE DOMAIN-CONTAINING PROTEIN"/>
    <property type="match status" value="1"/>
</dbReference>
<protein>
    <recommendedName>
        <fullName evidence="4">N-acetyltransferase domain-containing protein</fullName>
    </recommendedName>
</protein>
<organism evidence="2 3">
    <name type="scientific">Thelonectria olida</name>
    <dbReference type="NCBI Taxonomy" id="1576542"/>
    <lineage>
        <taxon>Eukaryota</taxon>
        <taxon>Fungi</taxon>
        <taxon>Dikarya</taxon>
        <taxon>Ascomycota</taxon>
        <taxon>Pezizomycotina</taxon>
        <taxon>Sordariomycetes</taxon>
        <taxon>Hypocreomycetidae</taxon>
        <taxon>Hypocreales</taxon>
        <taxon>Nectriaceae</taxon>
        <taxon>Thelonectria</taxon>
    </lineage>
</organism>
<evidence type="ECO:0008006" key="4">
    <source>
        <dbReference type="Google" id="ProtNLM"/>
    </source>
</evidence>
<dbReference type="PANTHER" id="PTHR42791">
    <property type="entry name" value="GNAT FAMILY ACETYLTRANSFERASE"/>
    <property type="match status" value="1"/>
</dbReference>
<keyword evidence="3" id="KW-1185">Reference proteome</keyword>